<evidence type="ECO:0000313" key="3">
    <source>
        <dbReference type="EMBL" id="SYV92746.1"/>
    </source>
</evidence>
<dbReference type="EMBL" id="LS991953">
    <property type="protein sequence ID" value="SYV92746.1"/>
    <property type="molecule type" value="Genomic_DNA"/>
</dbReference>
<dbReference type="EMBL" id="LS991953">
    <property type="protein sequence ID" value="SYV92719.1"/>
    <property type="molecule type" value="Genomic_DNA"/>
</dbReference>
<gene>
    <name evidence="1" type="ORF">NCTC10124_00446</name>
    <name evidence="2" type="ORF">NCTC10124_00455</name>
    <name evidence="3" type="ORF">NCTC10124_00473</name>
</gene>
<dbReference type="AlphaFoldDB" id="A0A3B0PMM5"/>
<evidence type="ECO:0000313" key="2">
    <source>
        <dbReference type="EMBL" id="SYV92728.1"/>
    </source>
</evidence>
<evidence type="ECO:0000313" key="4">
    <source>
        <dbReference type="Proteomes" id="UP000259328"/>
    </source>
</evidence>
<reference evidence="4" key="2">
    <citation type="submission" date="2018-06" db="EMBL/GenBank/DDBJ databases">
        <authorList>
            <consortium name="Pathogen Informatics"/>
        </authorList>
    </citation>
    <scope>NUCLEOTIDE SEQUENCE [LARGE SCALE GENOMIC DNA]</scope>
    <source>
        <strain evidence="4">NCTC10124</strain>
    </source>
</reference>
<reference evidence="3" key="1">
    <citation type="submission" date="2018-06" db="EMBL/GenBank/DDBJ databases">
        <authorList>
            <consortium name="Pathogen Informatics"/>
            <person name="Doyle S."/>
        </authorList>
    </citation>
    <scope>NUCLEOTIDE SEQUENCE</scope>
    <source>
        <strain evidence="3">NCTC10124</strain>
    </source>
</reference>
<protein>
    <submittedName>
        <fullName evidence="3">Uncharacterized protein</fullName>
    </submittedName>
</protein>
<dbReference type="EMBL" id="LS991953">
    <property type="protein sequence ID" value="SYV92728.1"/>
    <property type="molecule type" value="Genomic_DNA"/>
</dbReference>
<organism evidence="3 4">
    <name type="scientific">Mycoplasmopsis synoviae</name>
    <name type="common">Mycoplasma synoviae</name>
    <dbReference type="NCBI Taxonomy" id="2109"/>
    <lineage>
        <taxon>Bacteria</taxon>
        <taxon>Bacillati</taxon>
        <taxon>Mycoplasmatota</taxon>
        <taxon>Mycoplasmoidales</taxon>
        <taxon>Metamycoplasmataceae</taxon>
        <taxon>Mycoplasmopsis</taxon>
    </lineage>
</organism>
<sequence length="38" mass="4342">MPKIVIDDYVADGYDVANNAENNRAQHEAANRPLLEQW</sequence>
<proteinExistence type="predicted"/>
<accession>A0A3B0PMM5</accession>
<name>A0A3B0PMM5_MYCSY</name>
<dbReference type="Proteomes" id="UP000259328">
    <property type="component" value="Chromosome"/>
</dbReference>
<evidence type="ECO:0000313" key="1">
    <source>
        <dbReference type="EMBL" id="SYV92719.1"/>
    </source>
</evidence>
<feature type="non-terminal residue" evidence="3">
    <location>
        <position position="38"/>
    </location>
</feature>